<dbReference type="EMBL" id="JAXCLX010000001">
    <property type="protein sequence ID" value="MDY0870685.1"/>
    <property type="molecule type" value="Genomic_DNA"/>
</dbReference>
<accession>A0ABU5DTP9</accession>
<dbReference type="InterPro" id="IPR036291">
    <property type="entry name" value="NAD(P)-bd_dom_sf"/>
</dbReference>
<dbReference type="PIRSF" id="PIRSF000126">
    <property type="entry name" value="11-beta-HSD1"/>
    <property type="match status" value="1"/>
</dbReference>
<proteinExistence type="inferred from homology"/>
<dbReference type="CDD" id="cd05233">
    <property type="entry name" value="SDR_c"/>
    <property type="match status" value="1"/>
</dbReference>
<reference evidence="4 5" key="1">
    <citation type="journal article" date="2013" name="Antonie Van Leeuwenhoek">
        <title>Dongia rigui sp. nov., isolated from freshwater of a large wetland in Korea.</title>
        <authorList>
            <person name="Baik K.S."/>
            <person name="Hwang Y.M."/>
            <person name="Choi J.S."/>
            <person name="Kwon J."/>
            <person name="Seong C.N."/>
        </authorList>
    </citation>
    <scope>NUCLEOTIDE SEQUENCE [LARGE SCALE GENOMIC DNA]</scope>
    <source>
        <strain evidence="4 5">04SU4-P</strain>
    </source>
</reference>
<keyword evidence="5" id="KW-1185">Reference proteome</keyword>
<dbReference type="InterPro" id="IPR020904">
    <property type="entry name" value="Sc_DH/Rdtase_CS"/>
</dbReference>
<organism evidence="4 5">
    <name type="scientific">Dongia rigui</name>
    <dbReference type="NCBI Taxonomy" id="940149"/>
    <lineage>
        <taxon>Bacteria</taxon>
        <taxon>Pseudomonadati</taxon>
        <taxon>Pseudomonadota</taxon>
        <taxon>Alphaproteobacteria</taxon>
        <taxon>Rhodospirillales</taxon>
        <taxon>Dongiaceae</taxon>
        <taxon>Dongia</taxon>
    </lineage>
</organism>
<gene>
    <name evidence="4" type="ORF">SMD31_02085</name>
</gene>
<dbReference type="RefSeq" id="WP_320498991.1">
    <property type="nucleotide sequence ID" value="NZ_JAXCLX010000001.1"/>
</dbReference>
<evidence type="ECO:0000313" key="5">
    <source>
        <dbReference type="Proteomes" id="UP001271769"/>
    </source>
</evidence>
<sequence>MTVRAHALITGATGGIGEALARQMADYGCDLTLVARDASRLATLADDLRAKGTGVAEIAMPLGRGSDYSALVARVADVSGPIDILVNNAAVNWFGHFGTMPDADIDTVIDTNIAAPIHMCRAVLPLMQRAGRGTIVNIGSVFGSIAFAGFPVYSASKFALRGFSQGLRRELRGSRIDVLYVAPRYTRTAFNNGVIDRMARATGMAMDAPEAVAARIIAAIRDRRSETTIGFPERFFAKLNALLPGLVDLGLSGTSRKILSFAPGEHPGFTLNKENV</sequence>
<dbReference type="Pfam" id="PF00106">
    <property type="entry name" value="adh_short"/>
    <property type="match status" value="1"/>
</dbReference>
<dbReference type="PANTHER" id="PTHR44196:SF1">
    <property type="entry name" value="DEHYDROGENASE_REDUCTASE SDR FAMILY MEMBER 7B"/>
    <property type="match status" value="1"/>
</dbReference>
<evidence type="ECO:0000256" key="1">
    <source>
        <dbReference type="ARBA" id="ARBA00006484"/>
    </source>
</evidence>
<dbReference type="Gene3D" id="3.40.50.720">
    <property type="entry name" value="NAD(P)-binding Rossmann-like Domain"/>
    <property type="match status" value="1"/>
</dbReference>
<dbReference type="PRINTS" id="PR00080">
    <property type="entry name" value="SDRFAMILY"/>
</dbReference>
<dbReference type="PROSITE" id="PS00061">
    <property type="entry name" value="ADH_SHORT"/>
    <property type="match status" value="1"/>
</dbReference>
<keyword evidence="2" id="KW-0560">Oxidoreductase</keyword>
<comment type="similarity">
    <text evidence="1 3">Belongs to the short-chain dehydrogenases/reductases (SDR) family.</text>
</comment>
<dbReference type="SUPFAM" id="SSF51735">
    <property type="entry name" value="NAD(P)-binding Rossmann-fold domains"/>
    <property type="match status" value="1"/>
</dbReference>
<dbReference type="PANTHER" id="PTHR44196">
    <property type="entry name" value="DEHYDROGENASE/REDUCTASE SDR FAMILY MEMBER 7B"/>
    <property type="match status" value="1"/>
</dbReference>
<protein>
    <submittedName>
        <fullName evidence="4">SDR family oxidoreductase</fullName>
    </submittedName>
</protein>
<dbReference type="InterPro" id="IPR002347">
    <property type="entry name" value="SDR_fam"/>
</dbReference>
<evidence type="ECO:0000313" key="4">
    <source>
        <dbReference type="EMBL" id="MDY0870685.1"/>
    </source>
</evidence>
<evidence type="ECO:0000256" key="3">
    <source>
        <dbReference type="RuleBase" id="RU000363"/>
    </source>
</evidence>
<evidence type="ECO:0000256" key="2">
    <source>
        <dbReference type="ARBA" id="ARBA00023002"/>
    </source>
</evidence>
<dbReference type="PRINTS" id="PR00081">
    <property type="entry name" value="GDHRDH"/>
</dbReference>
<name>A0ABU5DTP9_9PROT</name>
<dbReference type="Proteomes" id="UP001271769">
    <property type="component" value="Unassembled WGS sequence"/>
</dbReference>
<dbReference type="NCBIfam" id="NF006565">
    <property type="entry name" value="PRK09072.1"/>
    <property type="match status" value="1"/>
</dbReference>
<comment type="caution">
    <text evidence="4">The sequence shown here is derived from an EMBL/GenBank/DDBJ whole genome shotgun (WGS) entry which is preliminary data.</text>
</comment>